<evidence type="ECO:0000256" key="1">
    <source>
        <dbReference type="ARBA" id="ARBA00007623"/>
    </source>
</evidence>
<dbReference type="InterPro" id="IPR001452">
    <property type="entry name" value="SH3_domain"/>
</dbReference>
<keyword evidence="2 7" id="KW-0728">SH3 domain</keyword>
<evidence type="ECO:0000256" key="2">
    <source>
        <dbReference type="ARBA" id="ARBA00022443"/>
    </source>
</evidence>
<keyword evidence="4" id="KW-0378">Hydrolase</keyword>
<feature type="domain" description="SH3" evidence="9">
    <location>
        <begin position="173"/>
        <end position="234"/>
    </location>
</feature>
<name>A0A813F7C0_POLGL</name>
<dbReference type="SUPFAM" id="SSF54001">
    <property type="entry name" value="Cysteine proteinases"/>
    <property type="match status" value="1"/>
</dbReference>
<dbReference type="GO" id="GO:0004198">
    <property type="term" value="F:calcium-dependent cysteine-type endopeptidase activity"/>
    <property type="evidence" value="ECO:0007669"/>
    <property type="project" value="InterPro"/>
</dbReference>
<dbReference type="EMBL" id="CAJNNV010023551">
    <property type="protein sequence ID" value="CAE8608704.1"/>
    <property type="molecule type" value="Genomic_DNA"/>
</dbReference>
<feature type="active site" evidence="6">
    <location>
        <position position="100"/>
    </location>
</feature>
<dbReference type="Gene3D" id="3.90.70.10">
    <property type="entry name" value="Cysteine proteinases"/>
    <property type="match status" value="1"/>
</dbReference>
<feature type="non-terminal residue" evidence="11">
    <location>
        <position position="1"/>
    </location>
</feature>
<gene>
    <name evidence="11" type="ORF">PGLA1383_LOCUS26551</name>
</gene>
<evidence type="ECO:0000259" key="10">
    <source>
        <dbReference type="PROSITE" id="PS50203"/>
    </source>
</evidence>
<protein>
    <recommendedName>
        <fullName evidence="13">Calpain catalytic domain-containing protein</fullName>
    </recommendedName>
</protein>
<dbReference type="PANTHER" id="PTHR10183:SF379">
    <property type="entry name" value="CALPAIN-5"/>
    <property type="match status" value="1"/>
</dbReference>
<dbReference type="InterPro" id="IPR036028">
    <property type="entry name" value="SH3-like_dom_sf"/>
</dbReference>
<keyword evidence="5" id="KW-0788">Thiol protease</keyword>
<comment type="similarity">
    <text evidence="1">Belongs to the peptidase C2 family.</text>
</comment>
<evidence type="ECO:0000313" key="11">
    <source>
        <dbReference type="EMBL" id="CAE8608704.1"/>
    </source>
</evidence>
<evidence type="ECO:0000256" key="7">
    <source>
        <dbReference type="PROSITE-ProRule" id="PRU00192"/>
    </source>
</evidence>
<dbReference type="PROSITE" id="PS50002">
    <property type="entry name" value="SH3"/>
    <property type="match status" value="1"/>
</dbReference>
<dbReference type="Proteomes" id="UP000654075">
    <property type="component" value="Unassembled WGS sequence"/>
</dbReference>
<evidence type="ECO:0000256" key="3">
    <source>
        <dbReference type="ARBA" id="ARBA00022670"/>
    </source>
</evidence>
<evidence type="ECO:0000256" key="8">
    <source>
        <dbReference type="PROSITE-ProRule" id="PRU00239"/>
    </source>
</evidence>
<evidence type="ECO:0000256" key="5">
    <source>
        <dbReference type="ARBA" id="ARBA00022807"/>
    </source>
</evidence>
<dbReference type="InterPro" id="IPR001300">
    <property type="entry name" value="Peptidase_C2_calpain_cat"/>
</dbReference>
<dbReference type="Gene3D" id="2.30.30.40">
    <property type="entry name" value="SH3 Domains"/>
    <property type="match status" value="1"/>
</dbReference>
<reference evidence="11" key="1">
    <citation type="submission" date="2021-02" db="EMBL/GenBank/DDBJ databases">
        <authorList>
            <person name="Dougan E. K."/>
            <person name="Rhodes N."/>
            <person name="Thang M."/>
            <person name="Chan C."/>
        </authorList>
    </citation>
    <scope>NUCLEOTIDE SEQUENCE</scope>
</reference>
<dbReference type="AlphaFoldDB" id="A0A813F7C0"/>
<dbReference type="InterPro" id="IPR038765">
    <property type="entry name" value="Papain-like_cys_pep_sf"/>
</dbReference>
<dbReference type="OrthoDB" id="409124at2759"/>
<comment type="caution">
    <text evidence="8">Lacks conserved residue(s) required for the propagation of feature annotation.</text>
</comment>
<evidence type="ECO:0000259" key="9">
    <source>
        <dbReference type="PROSITE" id="PS50002"/>
    </source>
</evidence>
<dbReference type="GO" id="GO:0006508">
    <property type="term" value="P:proteolysis"/>
    <property type="evidence" value="ECO:0007669"/>
    <property type="project" value="UniProtKB-KW"/>
</dbReference>
<dbReference type="PANTHER" id="PTHR10183">
    <property type="entry name" value="CALPAIN"/>
    <property type="match status" value="1"/>
</dbReference>
<feature type="domain" description="Calpain catalytic" evidence="10">
    <location>
        <begin position="1"/>
        <end position="158"/>
    </location>
</feature>
<dbReference type="SUPFAM" id="SSF50044">
    <property type="entry name" value="SH3-domain"/>
    <property type="match status" value="1"/>
</dbReference>
<proteinExistence type="inferred from homology"/>
<comment type="caution">
    <text evidence="11">The sequence shown here is derived from an EMBL/GenBank/DDBJ whole genome shotgun (WGS) entry which is preliminary data.</text>
</comment>
<accession>A0A813F7C0</accession>
<dbReference type="OMA" id="WNDEMRE"/>
<evidence type="ECO:0000256" key="6">
    <source>
        <dbReference type="PIRSR" id="PIRSR622684-1"/>
    </source>
</evidence>
<dbReference type="Pfam" id="PF00018">
    <property type="entry name" value="SH3_1"/>
    <property type="match status" value="1"/>
</dbReference>
<evidence type="ECO:0000313" key="12">
    <source>
        <dbReference type="Proteomes" id="UP000654075"/>
    </source>
</evidence>
<dbReference type="InterPro" id="IPR022684">
    <property type="entry name" value="Calpain_cysteine_protease"/>
</dbReference>
<keyword evidence="12" id="KW-1185">Reference proteome</keyword>
<dbReference type="SMART" id="SM00326">
    <property type="entry name" value="SH3"/>
    <property type="match status" value="1"/>
</dbReference>
<evidence type="ECO:0008006" key="13">
    <source>
        <dbReference type="Google" id="ProtNLM"/>
    </source>
</evidence>
<evidence type="ECO:0000256" key="4">
    <source>
        <dbReference type="ARBA" id="ARBA00022801"/>
    </source>
</evidence>
<dbReference type="PROSITE" id="PS50203">
    <property type="entry name" value="CALPAIN_CAT"/>
    <property type="match status" value="1"/>
</dbReference>
<keyword evidence="3" id="KW-0645">Protease</keyword>
<feature type="active site" evidence="6">
    <location>
        <position position="80"/>
    </location>
</feature>
<dbReference type="Pfam" id="PF00648">
    <property type="entry name" value="Peptidase_C2"/>
    <property type="match status" value="1"/>
</dbReference>
<sequence length="363" mass="39942">EMCDGGNPTTAIFTFWGGANGKLAVEKSHKADPTSFFPLLQKACDQGWLLTNTFKNLDVKAPKAGKCGEAVLDSGLVGGHVYSILKVVEANGEQLVCCRNPWGTGEWTGKWSDRNDYGEWTEEIVAATGYVDYNDGTFYMSIADFVASVGTVHYARTFGPQWNQVTHYGRFKSDCATAKALWAWQGRSKDELTIAAGDTLCIEDMTPGWWKGTVEGKPDAIGYFPWNYVALDDRPVARFDLSGEAKDGHPMEVVINLVQPNVYRKRQFYTRDDGQLYKDVRYERLQLLIIDEGGNVVVSKEGAYQVITGSITLPAGSHTWKIYAVSVGGAGCSFFLRCYMKGCHPNASLTEVDAGLSEIASLL</sequence>
<organism evidence="11 12">
    <name type="scientific">Polarella glacialis</name>
    <name type="common">Dinoflagellate</name>
    <dbReference type="NCBI Taxonomy" id="89957"/>
    <lineage>
        <taxon>Eukaryota</taxon>
        <taxon>Sar</taxon>
        <taxon>Alveolata</taxon>
        <taxon>Dinophyceae</taxon>
        <taxon>Suessiales</taxon>
        <taxon>Suessiaceae</taxon>
        <taxon>Polarella</taxon>
    </lineage>
</organism>